<dbReference type="PANTHER" id="PTHR30417">
    <property type="entry name" value="N-ACETYLMURAMOYL-L-ALANINE AMIDASE AMID"/>
    <property type="match status" value="1"/>
</dbReference>
<feature type="region of interest" description="Disordered" evidence="5">
    <location>
        <begin position="104"/>
        <end position="123"/>
    </location>
</feature>
<comment type="catalytic activity">
    <reaction evidence="1">
        <text>Hydrolyzes the link between N-acetylmuramoyl residues and L-amino acid residues in certain cell-wall glycopeptides.</text>
        <dbReference type="EC" id="3.5.1.28"/>
    </reaction>
</comment>
<dbReference type="Gene3D" id="3.40.80.10">
    <property type="entry name" value="Peptidoglycan recognition protein-like"/>
    <property type="match status" value="1"/>
</dbReference>
<evidence type="ECO:0000313" key="8">
    <source>
        <dbReference type="Proteomes" id="UP001156389"/>
    </source>
</evidence>
<evidence type="ECO:0000256" key="4">
    <source>
        <dbReference type="ARBA" id="ARBA00023316"/>
    </source>
</evidence>
<gene>
    <name evidence="7" type="ORF">LHJ74_25290</name>
</gene>
<evidence type="ECO:0000313" key="7">
    <source>
        <dbReference type="EMBL" id="MCT2593180.1"/>
    </source>
</evidence>
<dbReference type="InterPro" id="IPR002502">
    <property type="entry name" value="Amidase_domain"/>
</dbReference>
<evidence type="ECO:0000256" key="1">
    <source>
        <dbReference type="ARBA" id="ARBA00001561"/>
    </source>
</evidence>
<proteinExistence type="predicted"/>
<accession>A0ABT2JZ58</accession>
<feature type="domain" description="N-acetylmuramoyl-L-alanine amidase" evidence="6">
    <location>
        <begin position="27"/>
        <end position="181"/>
    </location>
</feature>
<evidence type="ECO:0000259" key="6">
    <source>
        <dbReference type="SMART" id="SM00644"/>
    </source>
</evidence>
<reference evidence="7 8" key="1">
    <citation type="submission" date="2021-10" db="EMBL/GenBank/DDBJ databases">
        <title>Streptomyces gossypii sp. nov., isolated from soil collected from cotton field.</title>
        <authorList>
            <person name="Ge X."/>
            <person name="Chen X."/>
            <person name="Liu W."/>
        </authorList>
    </citation>
    <scope>NUCLEOTIDE SEQUENCE [LARGE SCALE GENOMIC DNA]</scope>
    <source>
        <strain evidence="7 8">N2-109</strain>
    </source>
</reference>
<protein>
    <recommendedName>
        <fullName evidence="2">N-acetylmuramoyl-L-alanine amidase</fullName>
        <ecNumber evidence="2">3.5.1.28</ecNumber>
    </recommendedName>
</protein>
<evidence type="ECO:0000256" key="5">
    <source>
        <dbReference type="SAM" id="MobiDB-lite"/>
    </source>
</evidence>
<dbReference type="CDD" id="cd06583">
    <property type="entry name" value="PGRP"/>
    <property type="match status" value="1"/>
</dbReference>
<dbReference type="SUPFAM" id="SSF55846">
    <property type="entry name" value="N-acetylmuramoyl-L-alanine amidase-like"/>
    <property type="match status" value="1"/>
</dbReference>
<dbReference type="InterPro" id="IPR036505">
    <property type="entry name" value="Amidase/PGRP_sf"/>
</dbReference>
<keyword evidence="3" id="KW-0378">Hydrolase</keyword>
<dbReference type="SMART" id="SM00644">
    <property type="entry name" value="Ami_2"/>
    <property type="match status" value="1"/>
</dbReference>
<dbReference type="Proteomes" id="UP001156389">
    <property type="component" value="Unassembled WGS sequence"/>
</dbReference>
<feature type="compositionally biased region" description="Basic and acidic residues" evidence="5">
    <location>
        <begin position="347"/>
        <end position="358"/>
    </location>
</feature>
<dbReference type="Pfam" id="PF01510">
    <property type="entry name" value="Amidase_2"/>
    <property type="match status" value="1"/>
</dbReference>
<feature type="compositionally biased region" description="Basic and acidic residues" evidence="5">
    <location>
        <begin position="204"/>
        <end position="221"/>
    </location>
</feature>
<dbReference type="InterPro" id="IPR051206">
    <property type="entry name" value="NAMLAA_amidase_2"/>
</dbReference>
<dbReference type="EC" id="3.5.1.28" evidence="2"/>
<keyword evidence="4" id="KW-0961">Cell wall biogenesis/degradation</keyword>
<feature type="region of interest" description="Disordered" evidence="5">
    <location>
        <begin position="333"/>
        <end position="358"/>
    </location>
</feature>
<dbReference type="EMBL" id="JAJAGO010000012">
    <property type="protein sequence ID" value="MCT2593180.1"/>
    <property type="molecule type" value="Genomic_DNA"/>
</dbReference>
<dbReference type="PANTHER" id="PTHR30417:SF1">
    <property type="entry name" value="N-ACETYLMURAMOYL-L-ALANINE AMIDASE AMID"/>
    <property type="match status" value="1"/>
</dbReference>
<dbReference type="RefSeq" id="WP_260220530.1">
    <property type="nucleotide sequence ID" value="NZ_JAJAGO010000012.1"/>
</dbReference>
<name>A0ABT2JZ58_9ACTN</name>
<evidence type="ECO:0000256" key="3">
    <source>
        <dbReference type="ARBA" id="ARBA00022801"/>
    </source>
</evidence>
<sequence>MATPLSADRMVKALKAEGVAVKEYRSWRTHNRNHKGSWGGVNGVVIHHTAGVGSGMADFCYDGTSSLPGPLCHAFVSKKATVYLIGHGRANHAGSFARNAHDAVVRESSKHPRPDSSEPIDGNRHYYGIEIENRGDGEDPYPKGQYEQAVRWAAAICRAHKWTADSVIGHKEGTRRKIDPSFSMAEFRRDVADRLKGKPGSGGSEKEADMPIRTSLGKDKAQSTGWGDWTVVRWDVEHADPAKQHGDGNYPGYVPSVTSWADFNGRLRITGLEPGDQVQVRYEVHDWKDGKSTGTWTEVIADHQATPGDQFLSMPFSKGLKKGQHVYVAVKPIPGPRRGDAASPKVTDGRWAIRQDQN</sequence>
<keyword evidence="8" id="KW-1185">Reference proteome</keyword>
<organism evidence="7 8">
    <name type="scientific">Streptomyces gossypii</name>
    <dbReference type="NCBI Taxonomy" id="2883101"/>
    <lineage>
        <taxon>Bacteria</taxon>
        <taxon>Bacillati</taxon>
        <taxon>Actinomycetota</taxon>
        <taxon>Actinomycetes</taxon>
        <taxon>Kitasatosporales</taxon>
        <taxon>Streptomycetaceae</taxon>
        <taxon>Streptomyces</taxon>
    </lineage>
</organism>
<feature type="region of interest" description="Disordered" evidence="5">
    <location>
        <begin position="193"/>
        <end position="223"/>
    </location>
</feature>
<evidence type="ECO:0000256" key="2">
    <source>
        <dbReference type="ARBA" id="ARBA00011901"/>
    </source>
</evidence>
<comment type="caution">
    <text evidence="7">The sequence shown here is derived from an EMBL/GenBank/DDBJ whole genome shotgun (WGS) entry which is preliminary data.</text>
</comment>